<dbReference type="PANTHER" id="PTHR21600">
    <property type="entry name" value="MITOCHONDRIAL RNA PSEUDOURIDINE SYNTHASE"/>
    <property type="match status" value="1"/>
</dbReference>
<organism evidence="3 4">
    <name type="scientific">Discostella pseudostelligera</name>
    <dbReference type="NCBI Taxonomy" id="259834"/>
    <lineage>
        <taxon>Eukaryota</taxon>
        <taxon>Sar</taxon>
        <taxon>Stramenopiles</taxon>
        <taxon>Ochrophyta</taxon>
        <taxon>Bacillariophyta</taxon>
        <taxon>Coscinodiscophyceae</taxon>
        <taxon>Thalassiosirophycidae</taxon>
        <taxon>Stephanodiscales</taxon>
        <taxon>Stephanodiscaceae</taxon>
        <taxon>Discostella</taxon>
    </lineage>
</organism>
<proteinExistence type="predicted"/>
<dbReference type="Gene3D" id="3.30.2350.10">
    <property type="entry name" value="Pseudouridine synthase"/>
    <property type="match status" value="1"/>
</dbReference>
<feature type="compositionally biased region" description="Polar residues" evidence="1">
    <location>
        <begin position="124"/>
        <end position="137"/>
    </location>
</feature>
<evidence type="ECO:0000313" key="3">
    <source>
        <dbReference type="EMBL" id="KAL3764250.1"/>
    </source>
</evidence>
<dbReference type="InterPro" id="IPR050188">
    <property type="entry name" value="RluA_PseudoU_synthase"/>
</dbReference>
<accession>A0ABD3MUV5</accession>
<protein>
    <recommendedName>
        <fullName evidence="2">Pseudouridine synthase RsuA/RluA-like domain-containing protein</fullName>
    </recommendedName>
</protein>
<dbReference type="PANTHER" id="PTHR21600:SF40">
    <property type="entry name" value="PSEUDOURIDYLATE SYNTHASE RPUSD2"/>
    <property type="match status" value="1"/>
</dbReference>
<evidence type="ECO:0000313" key="4">
    <source>
        <dbReference type="Proteomes" id="UP001530293"/>
    </source>
</evidence>
<sequence>MLSISYVTSATSWSLAFLSSKTRRQSVLPHAIMTSPCTSWFHRSHTRATTPKVISCLNADTRGGRNPSHGRKSQQARIQRSDNRSHSSTPKIQLDKPQVIFSNNHLLVVNKPPGWKSQPGNGGEQPNDNSNNSQYKSEYNNDPKCLLSYLQSQSLGGGSMKDFLMPTHRLDQPCTGVLIFAKNGKAASRVQVAWSKRQVKKCYWVVVEGGGIGKNRGGGSMNGLELLQSRSSHILDPETGGNTHTYQLSAILKNTGGKDRDEKGGRQKNAGGSVVVKPLPPDQSSPSADDGRVCHIEWKHLLSLRTKSSASTRHLLSVTTDTGAKHQVRALLALAGGAPIAGDLRYGNNNLNSQSKYQPGRVDQPLPDGSVALHARSVFLPTVSLGGMEFLKDEPFVASIPRQWSDFFGIREDDVKKF</sequence>
<dbReference type="Proteomes" id="UP001530293">
    <property type="component" value="Unassembled WGS sequence"/>
</dbReference>
<evidence type="ECO:0000259" key="2">
    <source>
        <dbReference type="Pfam" id="PF00849"/>
    </source>
</evidence>
<comment type="caution">
    <text evidence="3">The sequence shown here is derived from an EMBL/GenBank/DDBJ whole genome shotgun (WGS) entry which is preliminary data.</text>
</comment>
<dbReference type="InterPro" id="IPR006145">
    <property type="entry name" value="PsdUridine_synth_RsuA/RluA"/>
</dbReference>
<feature type="region of interest" description="Disordered" evidence="1">
    <location>
        <begin position="111"/>
        <end position="137"/>
    </location>
</feature>
<feature type="compositionally biased region" description="Basic and acidic residues" evidence="1">
    <location>
        <begin position="256"/>
        <end position="265"/>
    </location>
</feature>
<dbReference type="AlphaFoldDB" id="A0ABD3MUV5"/>
<reference evidence="3 4" key="1">
    <citation type="submission" date="2024-10" db="EMBL/GenBank/DDBJ databases">
        <title>Updated reference genomes for cyclostephanoid diatoms.</title>
        <authorList>
            <person name="Roberts W.R."/>
            <person name="Alverson A.J."/>
        </authorList>
    </citation>
    <scope>NUCLEOTIDE SEQUENCE [LARGE SCALE GENOMIC DNA]</scope>
    <source>
        <strain evidence="3 4">AJA232-27</strain>
    </source>
</reference>
<feature type="domain" description="Pseudouridine synthase RsuA/RluA-like" evidence="2">
    <location>
        <begin position="105"/>
        <end position="333"/>
    </location>
</feature>
<keyword evidence="4" id="KW-1185">Reference proteome</keyword>
<dbReference type="InterPro" id="IPR020103">
    <property type="entry name" value="PsdUridine_synth_cat_dom_sf"/>
</dbReference>
<name>A0ABD3MUV5_9STRA</name>
<evidence type="ECO:0000256" key="1">
    <source>
        <dbReference type="SAM" id="MobiDB-lite"/>
    </source>
</evidence>
<dbReference type="SUPFAM" id="SSF55120">
    <property type="entry name" value="Pseudouridine synthase"/>
    <property type="match status" value="1"/>
</dbReference>
<dbReference type="EMBL" id="JALLBG020000108">
    <property type="protein sequence ID" value="KAL3764250.1"/>
    <property type="molecule type" value="Genomic_DNA"/>
</dbReference>
<gene>
    <name evidence="3" type="ORF">ACHAWU_004062</name>
</gene>
<feature type="region of interest" description="Disordered" evidence="1">
    <location>
        <begin position="255"/>
        <end position="290"/>
    </location>
</feature>
<feature type="region of interest" description="Disordered" evidence="1">
    <location>
        <begin position="57"/>
        <end position="95"/>
    </location>
</feature>
<dbReference type="Pfam" id="PF00849">
    <property type="entry name" value="PseudoU_synth_2"/>
    <property type="match status" value="1"/>
</dbReference>